<feature type="compositionally biased region" description="Basic residues" evidence="1">
    <location>
        <begin position="1"/>
        <end position="12"/>
    </location>
</feature>
<evidence type="ECO:0000313" key="2">
    <source>
        <dbReference type="EMBL" id="TNN44364.1"/>
    </source>
</evidence>
<feature type="region of interest" description="Disordered" evidence="1">
    <location>
        <begin position="1"/>
        <end position="33"/>
    </location>
</feature>
<dbReference type="EMBL" id="SRLO01000908">
    <property type="protein sequence ID" value="TNN44364.1"/>
    <property type="molecule type" value="Genomic_DNA"/>
</dbReference>
<comment type="caution">
    <text evidence="2">The sequence shown here is derived from an EMBL/GenBank/DDBJ whole genome shotgun (WGS) entry which is preliminary data.</text>
</comment>
<proteinExistence type="predicted"/>
<dbReference type="Proteomes" id="UP000314294">
    <property type="component" value="Unassembled WGS sequence"/>
</dbReference>
<reference evidence="2 3" key="1">
    <citation type="submission" date="2019-03" db="EMBL/GenBank/DDBJ databases">
        <title>First draft genome of Liparis tanakae, snailfish: a comprehensive survey of snailfish specific genes.</title>
        <authorList>
            <person name="Kim W."/>
            <person name="Song I."/>
            <person name="Jeong J.-H."/>
            <person name="Kim D."/>
            <person name="Kim S."/>
            <person name="Ryu S."/>
            <person name="Song J.Y."/>
            <person name="Lee S.K."/>
        </authorList>
    </citation>
    <scope>NUCLEOTIDE SEQUENCE [LARGE SCALE GENOMIC DNA]</scope>
    <source>
        <tissue evidence="2">Muscle</tissue>
    </source>
</reference>
<dbReference type="AlphaFoldDB" id="A0A4Z2FUM9"/>
<evidence type="ECO:0000256" key="1">
    <source>
        <dbReference type="SAM" id="MobiDB-lite"/>
    </source>
</evidence>
<keyword evidence="3" id="KW-1185">Reference proteome</keyword>
<accession>A0A4Z2FUM9</accession>
<protein>
    <submittedName>
        <fullName evidence="2">Uncharacterized protein</fullName>
    </submittedName>
</protein>
<gene>
    <name evidence="2" type="ORF">EYF80_045450</name>
</gene>
<organism evidence="2 3">
    <name type="scientific">Liparis tanakae</name>
    <name type="common">Tanaka's snailfish</name>
    <dbReference type="NCBI Taxonomy" id="230148"/>
    <lineage>
        <taxon>Eukaryota</taxon>
        <taxon>Metazoa</taxon>
        <taxon>Chordata</taxon>
        <taxon>Craniata</taxon>
        <taxon>Vertebrata</taxon>
        <taxon>Euteleostomi</taxon>
        <taxon>Actinopterygii</taxon>
        <taxon>Neopterygii</taxon>
        <taxon>Teleostei</taxon>
        <taxon>Neoteleostei</taxon>
        <taxon>Acanthomorphata</taxon>
        <taxon>Eupercaria</taxon>
        <taxon>Perciformes</taxon>
        <taxon>Cottioidei</taxon>
        <taxon>Cottales</taxon>
        <taxon>Liparidae</taxon>
        <taxon>Liparis</taxon>
    </lineage>
</organism>
<feature type="compositionally biased region" description="Gly residues" evidence="1">
    <location>
        <begin position="14"/>
        <end position="27"/>
    </location>
</feature>
<name>A0A4Z2FUM9_9TELE</name>
<evidence type="ECO:0000313" key="3">
    <source>
        <dbReference type="Proteomes" id="UP000314294"/>
    </source>
</evidence>
<sequence length="81" mass="8407">MFQGERKKRRLVRGSGGGGSGGGGGGADLTPGASWSIARSSEAYRLPLSKARNHRCIVGSTSPVPWTHLNSDVNELLSGSL</sequence>